<evidence type="ECO:0000259" key="8">
    <source>
        <dbReference type="PROSITE" id="PS51718"/>
    </source>
</evidence>
<name>A0A3A2Z412_9EURO</name>
<comment type="caution">
    <text evidence="9">The sequence shown here is derived from an EMBL/GenBank/DDBJ whole genome shotgun (WGS) entry which is preliminary data.</text>
</comment>
<dbReference type="Pfam" id="PF02212">
    <property type="entry name" value="GED"/>
    <property type="match status" value="1"/>
</dbReference>
<evidence type="ECO:0000256" key="4">
    <source>
        <dbReference type="ARBA" id="ARBA00073589"/>
    </source>
</evidence>
<evidence type="ECO:0000256" key="1">
    <source>
        <dbReference type="ARBA" id="ARBA00022741"/>
    </source>
</evidence>
<dbReference type="GO" id="GO:0016559">
    <property type="term" value="P:peroxisome fission"/>
    <property type="evidence" value="ECO:0007669"/>
    <property type="project" value="TreeGrafter"/>
</dbReference>
<dbReference type="GO" id="GO:0007033">
    <property type="term" value="P:vacuole organization"/>
    <property type="evidence" value="ECO:0007669"/>
    <property type="project" value="UniProtKB-ARBA"/>
</dbReference>
<dbReference type="Gene3D" id="1.20.120.1240">
    <property type="entry name" value="Dynamin, middle domain"/>
    <property type="match status" value="1"/>
</dbReference>
<feature type="domain" description="Dynamin-type G" evidence="8">
    <location>
        <begin position="36"/>
        <end position="324"/>
    </location>
</feature>
<evidence type="ECO:0000256" key="3">
    <source>
        <dbReference type="ARBA" id="ARBA00023175"/>
    </source>
</evidence>
<dbReference type="InterPro" id="IPR003130">
    <property type="entry name" value="GED"/>
</dbReference>
<dbReference type="GO" id="GO:0048312">
    <property type="term" value="P:intracellular distribution of mitochondria"/>
    <property type="evidence" value="ECO:0007669"/>
    <property type="project" value="TreeGrafter"/>
</dbReference>
<dbReference type="GO" id="GO:0008017">
    <property type="term" value="F:microtubule binding"/>
    <property type="evidence" value="ECO:0007669"/>
    <property type="project" value="TreeGrafter"/>
</dbReference>
<dbReference type="InterPro" id="IPR030381">
    <property type="entry name" value="G_DYNAMIN_dom"/>
</dbReference>
<dbReference type="CDD" id="cd08771">
    <property type="entry name" value="DLP_1"/>
    <property type="match status" value="1"/>
</dbReference>
<dbReference type="InterPro" id="IPR022812">
    <property type="entry name" value="Dynamin"/>
</dbReference>
<evidence type="ECO:0000313" key="9">
    <source>
        <dbReference type="EMBL" id="RJE17606.1"/>
    </source>
</evidence>
<dbReference type="PANTHER" id="PTHR11566">
    <property type="entry name" value="DYNAMIN"/>
    <property type="match status" value="1"/>
</dbReference>
<dbReference type="Pfam" id="PF01031">
    <property type="entry name" value="Dynamin_M"/>
    <property type="match status" value="1"/>
</dbReference>
<dbReference type="FunFam" id="3.40.50.300:FF:000473">
    <property type="entry name" value="Vacuolar sorting-associated 1 protein"/>
    <property type="match status" value="1"/>
</dbReference>
<evidence type="ECO:0000256" key="5">
    <source>
        <dbReference type="RuleBase" id="RU003932"/>
    </source>
</evidence>
<dbReference type="PROSITE" id="PS51388">
    <property type="entry name" value="GED"/>
    <property type="match status" value="1"/>
</dbReference>
<dbReference type="GO" id="GO:0006897">
    <property type="term" value="P:endocytosis"/>
    <property type="evidence" value="ECO:0007669"/>
    <property type="project" value="TreeGrafter"/>
</dbReference>
<dbReference type="PRINTS" id="PR00195">
    <property type="entry name" value="DYNAMIN"/>
</dbReference>
<feature type="domain" description="GED" evidence="7">
    <location>
        <begin position="609"/>
        <end position="696"/>
    </location>
</feature>
<keyword evidence="10" id="KW-1185">Reference proteome</keyword>
<dbReference type="PANTHER" id="PTHR11566:SF220">
    <property type="entry name" value="VACUOLAR PROTEIN SORTING-ASSOCIATED PROTEIN 1"/>
    <property type="match status" value="1"/>
</dbReference>
<dbReference type="SMART" id="SM00053">
    <property type="entry name" value="DYNc"/>
    <property type="match status" value="1"/>
</dbReference>
<dbReference type="AlphaFoldDB" id="A0A3A2Z412"/>
<dbReference type="SMART" id="SM00302">
    <property type="entry name" value="GED"/>
    <property type="match status" value="1"/>
</dbReference>
<dbReference type="Gene3D" id="3.40.50.300">
    <property type="entry name" value="P-loop containing nucleotide triphosphate hydrolases"/>
    <property type="match status" value="1"/>
</dbReference>
<keyword evidence="2 5" id="KW-0342">GTP-binding</keyword>
<dbReference type="EMBL" id="MVGC01000817">
    <property type="protein sequence ID" value="RJE17606.1"/>
    <property type="molecule type" value="Genomic_DNA"/>
</dbReference>
<dbReference type="InterPro" id="IPR000375">
    <property type="entry name" value="Dynamin_stalk"/>
</dbReference>
<dbReference type="PROSITE" id="PS00410">
    <property type="entry name" value="G_DYNAMIN_1"/>
    <property type="match status" value="1"/>
</dbReference>
<dbReference type="InterPro" id="IPR019762">
    <property type="entry name" value="Dynamin_GTPase_CS"/>
</dbReference>
<dbReference type="GO" id="GO:0005874">
    <property type="term" value="C:microtubule"/>
    <property type="evidence" value="ECO:0007669"/>
    <property type="project" value="TreeGrafter"/>
</dbReference>
<keyword evidence="1 5" id="KW-0547">Nucleotide-binding</keyword>
<dbReference type="InterPro" id="IPR001401">
    <property type="entry name" value="Dynamin_GTPase"/>
</dbReference>
<feature type="region of interest" description="Disordered" evidence="6">
    <location>
        <begin position="536"/>
        <end position="569"/>
    </location>
</feature>
<comment type="similarity">
    <text evidence="5">Belongs to the TRAFAC class dynamin-like GTPase superfamily. Dynamin/Fzo/YdjA family.</text>
</comment>
<dbReference type="GO" id="GO:0003924">
    <property type="term" value="F:GTPase activity"/>
    <property type="evidence" value="ECO:0007669"/>
    <property type="project" value="InterPro"/>
</dbReference>
<accession>A0A3A2Z412</accession>
<dbReference type="SUPFAM" id="SSF52540">
    <property type="entry name" value="P-loop containing nucleoside triphosphate hydrolases"/>
    <property type="match status" value="1"/>
</dbReference>
<proteinExistence type="inferred from homology"/>
<dbReference type="InterPro" id="IPR020850">
    <property type="entry name" value="GED_dom"/>
</dbReference>
<dbReference type="InterPro" id="IPR045063">
    <property type="entry name" value="Dynamin_N"/>
</dbReference>
<dbReference type="GO" id="GO:0005777">
    <property type="term" value="C:peroxisome"/>
    <property type="evidence" value="ECO:0007669"/>
    <property type="project" value="TreeGrafter"/>
</dbReference>
<dbReference type="Pfam" id="PF00350">
    <property type="entry name" value="Dynamin_N"/>
    <property type="match status" value="1"/>
</dbReference>
<evidence type="ECO:0000313" key="10">
    <source>
        <dbReference type="Proteomes" id="UP000266188"/>
    </source>
</evidence>
<protein>
    <recommendedName>
        <fullName evidence="4">Vacuolar protein sorting-associated protein 1</fullName>
    </recommendedName>
</protein>
<dbReference type="InterPro" id="IPR027417">
    <property type="entry name" value="P-loop_NTPase"/>
</dbReference>
<dbReference type="Proteomes" id="UP000266188">
    <property type="component" value="Unassembled WGS sequence"/>
</dbReference>
<evidence type="ECO:0000256" key="2">
    <source>
        <dbReference type="ARBA" id="ARBA00023134"/>
    </source>
</evidence>
<organism evidence="9 10">
    <name type="scientific">Aspergillus sclerotialis</name>
    <dbReference type="NCBI Taxonomy" id="2070753"/>
    <lineage>
        <taxon>Eukaryota</taxon>
        <taxon>Fungi</taxon>
        <taxon>Dikarya</taxon>
        <taxon>Ascomycota</taxon>
        <taxon>Pezizomycotina</taxon>
        <taxon>Eurotiomycetes</taxon>
        <taxon>Eurotiomycetidae</taxon>
        <taxon>Eurotiales</taxon>
        <taxon>Aspergillaceae</taxon>
        <taxon>Aspergillus</taxon>
        <taxon>Aspergillus subgen. Polypaecilum</taxon>
    </lineage>
</organism>
<feature type="compositionally biased region" description="Polar residues" evidence="6">
    <location>
        <begin position="555"/>
        <end position="567"/>
    </location>
</feature>
<keyword evidence="3" id="KW-0505">Motor protein</keyword>
<evidence type="ECO:0000256" key="6">
    <source>
        <dbReference type="SAM" id="MobiDB-lite"/>
    </source>
</evidence>
<evidence type="ECO:0000259" key="7">
    <source>
        <dbReference type="PROSITE" id="PS51388"/>
    </source>
</evidence>
<dbReference type="STRING" id="2070753.A0A3A2Z412"/>
<gene>
    <name evidence="9" type="ORF">PHISCL_10057</name>
</gene>
<dbReference type="PROSITE" id="PS51718">
    <property type="entry name" value="G_DYNAMIN_2"/>
    <property type="match status" value="1"/>
</dbReference>
<sequence length="696" mass="77854">MASPTTGFSINVNDPSLISLVNKLQDVFATVGVHNPIDLPQIVVVGSQSSGKSSVLENIVGRDFLPRGSGIVTRRPLILQLINKPPSQKANGVKEEKLETTDSEANIDEYGEFLHIPGQKFHDFNKIRDEIVRETETKLGRNAGISPAPINLRVYSPNVLTLTLVDLPGLTKVPVGDQPKDIERQIREMVLKYISKPNAIILAVTAANQDLANSDGLKLAREVDPEGQRTIGVLSKVDLMDEGTDVVDILAGRIIPLRLGYVPVVNRGQRDIENKRPIAYALENEKNFFESHKAYRNKANYCGTPYLARKLNLILMMHIKQTLPDIKARISSSLQKYTSELAQLGDSILGNSANIVLNIITEFSNEYRTVLEGNNQELSSIELSGGARISFVFHELYSNGIKAVDPFDIVKDIDIRTILYNSSGSSPALFVGTTAFELIVKQQIKRLEEPSLKCISLVYDELVRILGQLLNKQLFRRYPMLKEKFHTVAITFFKRCMEPTNKLVKDLIAMEACYINTGHPDFLNGHRAMTIVNERQQAGKPTQVDPKTGKPLPQRANSPSLEPTQDTGSSGFFGSFWASKNKKKMAAMEAPPPTLKASASLSEREATEVEVIKLLITSYFNIVKRTMIDMVPKAVMYTLVQFSKDEMQRELLENMYRSTDLDELLKESDYTVRRRKECQQMVESLSRANEIVSQVQ</sequence>
<dbReference type="GO" id="GO:0000266">
    <property type="term" value="P:mitochondrial fission"/>
    <property type="evidence" value="ECO:0007669"/>
    <property type="project" value="TreeGrafter"/>
</dbReference>
<dbReference type="OrthoDB" id="5061070at2759"/>
<dbReference type="GO" id="GO:0005525">
    <property type="term" value="F:GTP binding"/>
    <property type="evidence" value="ECO:0007669"/>
    <property type="project" value="UniProtKB-KW"/>
</dbReference>
<dbReference type="GO" id="GO:0016020">
    <property type="term" value="C:membrane"/>
    <property type="evidence" value="ECO:0007669"/>
    <property type="project" value="TreeGrafter"/>
</dbReference>
<reference evidence="10" key="1">
    <citation type="submission" date="2017-02" db="EMBL/GenBank/DDBJ databases">
        <authorList>
            <person name="Tafer H."/>
            <person name="Lopandic K."/>
        </authorList>
    </citation>
    <scope>NUCLEOTIDE SEQUENCE [LARGE SCALE GENOMIC DNA]</scope>
    <source>
        <strain evidence="10">CBS 366.77</strain>
    </source>
</reference>